<accession>A0A2A8LJW1</accession>
<comment type="caution">
    <text evidence="2">The sequence shown here is derived from an EMBL/GenBank/DDBJ whole genome shotgun (WGS) entry which is preliminary data.</text>
</comment>
<name>A0A2A8LJW1_BACCE</name>
<proteinExistence type="predicted"/>
<organism evidence="2 3">
    <name type="scientific">Bacillus cereus</name>
    <dbReference type="NCBI Taxonomy" id="1396"/>
    <lineage>
        <taxon>Bacteria</taxon>
        <taxon>Bacillati</taxon>
        <taxon>Bacillota</taxon>
        <taxon>Bacilli</taxon>
        <taxon>Bacillales</taxon>
        <taxon>Bacillaceae</taxon>
        <taxon>Bacillus</taxon>
        <taxon>Bacillus cereus group</taxon>
    </lineage>
</organism>
<dbReference type="EMBL" id="NTZF01000035">
    <property type="protein sequence ID" value="PES90476.1"/>
    <property type="molecule type" value="Genomic_DNA"/>
</dbReference>
<dbReference type="AlphaFoldDB" id="A0A2A8LJW1"/>
<gene>
    <name evidence="2" type="ORF">CN491_24305</name>
</gene>
<sequence length="283" mass="33240">MSSSTPVFESSFIFEEYIEETHFRGFSVGYEIGEYRYDALVELIFSALVDFSLPHSEISTFTPINAQRKMRNAAKAVYATDKYRSRGEYGEILLHIVMRDYFNTVPAISKMYYKDGPNETVKGFDAVHIVDQENDLELWLGEVKFYQSISGAIRDVVPELQAHVDKDYLRNEFLFISNKIDDSWEHAEKMKMLIDGRTSLDKIFKKIRIPVLLTYDSKVVSSYKEVSEEYQMQLIEELNKYHDTFRSNELPKNIDVILILIPFEQKKRLVELLHKKLEVWQQI</sequence>
<feature type="domain" description="Anti-bacteriophage protein A/HamA C-terminal" evidence="1">
    <location>
        <begin position="15"/>
        <end position="277"/>
    </location>
</feature>
<protein>
    <submittedName>
        <fullName evidence="2">DUF1837 domain-containing protein</fullName>
    </submittedName>
</protein>
<evidence type="ECO:0000313" key="2">
    <source>
        <dbReference type="EMBL" id="PES90476.1"/>
    </source>
</evidence>
<dbReference type="InterPro" id="IPR014976">
    <property type="entry name" value="AbpA_HamA_C"/>
</dbReference>
<dbReference type="RefSeq" id="WP_000099324.1">
    <property type="nucleotide sequence ID" value="NZ_JAKCWQ010000020.1"/>
</dbReference>
<reference evidence="2 3" key="1">
    <citation type="submission" date="2017-09" db="EMBL/GenBank/DDBJ databases">
        <title>Large-scale bioinformatics analysis of Bacillus genomes uncovers conserved roles of natural products in bacterial physiology.</title>
        <authorList>
            <consortium name="Agbiome Team Llc"/>
            <person name="Bleich R.M."/>
            <person name="Grubbs K.J."/>
            <person name="Santa Maria K.C."/>
            <person name="Allen S.E."/>
            <person name="Farag S."/>
            <person name="Shank E.A."/>
            <person name="Bowers A."/>
        </authorList>
    </citation>
    <scope>NUCLEOTIDE SEQUENCE [LARGE SCALE GENOMIC DNA]</scope>
    <source>
        <strain evidence="2 3">AFS002368</strain>
    </source>
</reference>
<dbReference type="Pfam" id="PF08878">
    <property type="entry name" value="HamA"/>
    <property type="match status" value="1"/>
</dbReference>
<evidence type="ECO:0000313" key="3">
    <source>
        <dbReference type="Proteomes" id="UP000220900"/>
    </source>
</evidence>
<dbReference type="Proteomes" id="UP000220900">
    <property type="component" value="Unassembled WGS sequence"/>
</dbReference>
<evidence type="ECO:0000259" key="1">
    <source>
        <dbReference type="Pfam" id="PF08878"/>
    </source>
</evidence>